<proteinExistence type="predicted"/>
<dbReference type="GO" id="GO:0005886">
    <property type="term" value="C:plasma membrane"/>
    <property type="evidence" value="ECO:0007669"/>
    <property type="project" value="UniProtKB-SubCell"/>
</dbReference>
<protein>
    <submittedName>
        <fullName evidence="14">Penicillin-binding protein 2</fullName>
    </submittedName>
</protein>
<comment type="subcellular location">
    <subcellularLocation>
        <location evidence="2">Cell membrane</location>
    </subcellularLocation>
    <subcellularLocation>
        <location evidence="1">Membrane</location>
        <topology evidence="1">Single-pass membrane protein</topology>
    </subcellularLocation>
</comment>
<dbReference type="Gene3D" id="3.40.710.10">
    <property type="entry name" value="DD-peptidase/beta-lactamase superfamily"/>
    <property type="match status" value="1"/>
</dbReference>
<evidence type="ECO:0000256" key="9">
    <source>
        <dbReference type="ARBA" id="ARBA00023136"/>
    </source>
</evidence>
<dbReference type="PANTHER" id="PTHR30627">
    <property type="entry name" value="PEPTIDOGLYCAN D,D-TRANSPEPTIDASE"/>
    <property type="match status" value="1"/>
</dbReference>
<evidence type="ECO:0000256" key="2">
    <source>
        <dbReference type="ARBA" id="ARBA00004236"/>
    </source>
</evidence>
<keyword evidence="15" id="KW-1185">Reference proteome</keyword>
<keyword evidence="10" id="KW-0961">Cell wall biogenesis/degradation</keyword>
<dbReference type="InterPro" id="IPR036138">
    <property type="entry name" value="PBP_dimer_sf"/>
</dbReference>
<dbReference type="Pfam" id="PF03717">
    <property type="entry name" value="PBP_dimer"/>
    <property type="match status" value="1"/>
</dbReference>
<evidence type="ECO:0000256" key="8">
    <source>
        <dbReference type="ARBA" id="ARBA00022989"/>
    </source>
</evidence>
<dbReference type="GO" id="GO:0009252">
    <property type="term" value="P:peptidoglycan biosynthetic process"/>
    <property type="evidence" value="ECO:0007669"/>
    <property type="project" value="UniProtKB-KW"/>
</dbReference>
<keyword evidence="4" id="KW-0378">Hydrolase</keyword>
<dbReference type="GO" id="GO:0071555">
    <property type="term" value="P:cell wall organization"/>
    <property type="evidence" value="ECO:0007669"/>
    <property type="project" value="UniProtKB-KW"/>
</dbReference>
<dbReference type="Pfam" id="PF00905">
    <property type="entry name" value="Transpeptidase"/>
    <property type="match status" value="1"/>
</dbReference>
<dbReference type="Gene3D" id="3.30.1390.30">
    <property type="entry name" value="Penicillin-binding protein 2a, domain 3"/>
    <property type="match status" value="1"/>
</dbReference>
<dbReference type="KEGG" id="aps:CFPG_527"/>
<dbReference type="GO" id="GO:0008658">
    <property type="term" value="F:penicillin binding"/>
    <property type="evidence" value="ECO:0007669"/>
    <property type="project" value="InterPro"/>
</dbReference>
<dbReference type="Gene3D" id="3.90.1310.10">
    <property type="entry name" value="Penicillin-binding protein 2a (Domain 2)"/>
    <property type="match status" value="1"/>
</dbReference>
<keyword evidence="6" id="KW-0133">Cell shape</keyword>
<name>B6YRG8_AZOPC</name>
<feature type="transmembrane region" description="Helical" evidence="11">
    <location>
        <begin position="12"/>
        <end position="31"/>
    </location>
</feature>
<feature type="domain" description="Penicillin-binding protein dimerisation" evidence="13">
    <location>
        <begin position="55"/>
        <end position="223"/>
    </location>
</feature>
<keyword evidence="4" id="KW-0121">Carboxypeptidase</keyword>
<dbReference type="HOGENOM" id="CLU_009289_1_2_10"/>
<sequence length="617" mass="69750">MGINKYYLDTRKVFMIVSVCIVVLVYVIQLFRLQLLSPKYKDWAYGNAFLKQVRYPSRGMIYDRKGKLLVYNQFAYELKAVMQEISNLDTIALCKAINISLEECRKRLEDIKDKYKNPGYSPYTLQVFLDQLGNKECSIFQEFTYKFPGFYVQKRAIRKYVYPYASHVLGYISEVDRQNIVNDSYYQVGDYIGKTGVECSYEEHLRGKKGFEILLRNAKGYIEGKYENGVHDIVPTQGENLTLSIDIDLQTYGEELMRNKLGTIIMIEPQTGEILCMISSPTYDPSILVGKQFGKSFASLVQNPYKPLFNRALSGSYPPGSTFKMAQGLAFLQEGIITSNTVYSCHNGWPIGRGRPACHSHDSPLTLASAIGTSCNSYFCWGLKAMIENKKYGSMRNAIDKWRDFMVLQGFGYPLGVDLPGERRGMIPNSQYYDEMYRKNWNVFSVISIAIGQGEVALSPIQICNLATTIANRGYFYIPHVVKKISNAQLDGIYLCPHYTGVESQHYSPIIEGMRLAVTNGTCSLANIPDIAVCGKTGTAQNSGRDHSIFMGFAPMDNPKIAILVFIENGGFGTSCAVPIGRLMIQKYLKDTIPCSDEWIENSIKNMVILRRVVRKK</sequence>
<evidence type="ECO:0000313" key="15">
    <source>
        <dbReference type="Proteomes" id="UP000000723"/>
    </source>
</evidence>
<dbReference type="InterPro" id="IPR050515">
    <property type="entry name" value="Beta-lactam/transpept"/>
</dbReference>
<evidence type="ECO:0000256" key="11">
    <source>
        <dbReference type="SAM" id="Phobius"/>
    </source>
</evidence>
<dbReference type="STRING" id="511995.CFPG_527"/>
<evidence type="ECO:0000256" key="6">
    <source>
        <dbReference type="ARBA" id="ARBA00022960"/>
    </source>
</evidence>
<dbReference type="GO" id="GO:0071972">
    <property type="term" value="F:peptidoglycan L,D-transpeptidase activity"/>
    <property type="evidence" value="ECO:0007669"/>
    <property type="project" value="TreeGrafter"/>
</dbReference>
<dbReference type="eggNOG" id="COG0768">
    <property type="taxonomic scope" value="Bacteria"/>
</dbReference>
<dbReference type="EMBL" id="AP010656">
    <property type="protein sequence ID" value="BAG83790.1"/>
    <property type="molecule type" value="Genomic_DNA"/>
</dbReference>
<dbReference type="OrthoDB" id="9766847at2"/>
<keyword evidence="9 11" id="KW-0472">Membrane</keyword>
<keyword evidence="3" id="KW-1003">Cell membrane</keyword>
<gene>
    <name evidence="14" type="ordered locus">CFPG_527</name>
</gene>
<evidence type="ECO:0000259" key="13">
    <source>
        <dbReference type="Pfam" id="PF03717"/>
    </source>
</evidence>
<evidence type="ECO:0000259" key="12">
    <source>
        <dbReference type="Pfam" id="PF00905"/>
    </source>
</evidence>
<dbReference type="InterPro" id="IPR001460">
    <property type="entry name" value="PCN-bd_Tpept"/>
</dbReference>
<dbReference type="SUPFAM" id="SSF56519">
    <property type="entry name" value="Penicillin binding protein dimerisation domain"/>
    <property type="match status" value="1"/>
</dbReference>
<feature type="domain" description="Penicillin-binding protein transpeptidase" evidence="12">
    <location>
        <begin position="262"/>
        <end position="581"/>
    </location>
</feature>
<keyword evidence="4" id="KW-0645">Protease</keyword>
<keyword evidence="7" id="KW-0573">Peptidoglycan synthesis</keyword>
<reference evidence="15" key="1">
    <citation type="journal article" date="2008" name="Science">
        <title>Genome of an endosymbiont coupling N2 fixation to cellulolysis within RT protist cells in termite gut.</title>
        <authorList>
            <person name="Hongoh Y."/>
            <person name="Sharma V.K."/>
            <person name="Prakash T."/>
            <person name="Noda S."/>
            <person name="Toh H."/>
            <person name="Taylor T.D."/>
            <person name="Kudo T."/>
            <person name="Sakaki Y."/>
            <person name="Toyoda A."/>
            <person name="Hattori M."/>
            <person name="Ohkuma M."/>
        </authorList>
    </citation>
    <scope>NUCLEOTIDE SEQUENCE [LARGE SCALE GENOMIC DNA]</scope>
</reference>
<evidence type="ECO:0000256" key="3">
    <source>
        <dbReference type="ARBA" id="ARBA00022475"/>
    </source>
</evidence>
<dbReference type="SUPFAM" id="SSF56601">
    <property type="entry name" value="beta-lactamase/transpeptidase-like"/>
    <property type="match status" value="1"/>
</dbReference>
<evidence type="ECO:0000256" key="7">
    <source>
        <dbReference type="ARBA" id="ARBA00022984"/>
    </source>
</evidence>
<dbReference type="FunFam" id="3.40.710.10:FF:000024">
    <property type="entry name" value="Penicillin-binding protein 2"/>
    <property type="match status" value="1"/>
</dbReference>
<dbReference type="InterPro" id="IPR012338">
    <property type="entry name" value="Beta-lactam/transpept-like"/>
</dbReference>
<dbReference type="AlphaFoldDB" id="B6YRG8"/>
<dbReference type="PANTHER" id="PTHR30627:SF2">
    <property type="entry name" value="PEPTIDOGLYCAN D,D-TRANSPEPTIDASE MRDA"/>
    <property type="match status" value="1"/>
</dbReference>
<accession>B6YRG8</accession>
<keyword evidence="5 11" id="KW-0812">Transmembrane</keyword>
<dbReference type="Proteomes" id="UP000000723">
    <property type="component" value="Chromosome"/>
</dbReference>
<organism evidence="14 15">
    <name type="scientific">Azobacteroides pseudotrichonymphae genomovar. CFP2</name>
    <dbReference type="NCBI Taxonomy" id="511995"/>
    <lineage>
        <taxon>Bacteria</taxon>
        <taxon>Pseudomonadati</taxon>
        <taxon>Bacteroidota</taxon>
        <taxon>Bacteroidia</taxon>
        <taxon>Bacteroidales</taxon>
        <taxon>Candidatus Azobacteroides</taxon>
    </lineage>
</organism>
<dbReference type="GO" id="GO:0008360">
    <property type="term" value="P:regulation of cell shape"/>
    <property type="evidence" value="ECO:0007669"/>
    <property type="project" value="UniProtKB-KW"/>
</dbReference>
<evidence type="ECO:0000313" key="14">
    <source>
        <dbReference type="EMBL" id="BAG83790.1"/>
    </source>
</evidence>
<keyword evidence="8 11" id="KW-1133">Transmembrane helix</keyword>
<evidence type="ECO:0000256" key="10">
    <source>
        <dbReference type="ARBA" id="ARBA00023316"/>
    </source>
</evidence>
<evidence type="ECO:0000256" key="1">
    <source>
        <dbReference type="ARBA" id="ARBA00004167"/>
    </source>
</evidence>
<dbReference type="InterPro" id="IPR005311">
    <property type="entry name" value="PBP_dimer"/>
</dbReference>
<dbReference type="RefSeq" id="WP_012573551.1">
    <property type="nucleotide sequence ID" value="NC_011565.1"/>
</dbReference>
<evidence type="ECO:0000256" key="5">
    <source>
        <dbReference type="ARBA" id="ARBA00022692"/>
    </source>
</evidence>
<evidence type="ECO:0000256" key="4">
    <source>
        <dbReference type="ARBA" id="ARBA00022645"/>
    </source>
</evidence>